<accession>A0ABN8YKY5</accession>
<gene>
    <name evidence="2" type="ORF">MRATA1EN1_LOCUS11172</name>
</gene>
<feature type="compositionally biased region" description="Low complexity" evidence="1">
    <location>
        <begin position="166"/>
        <end position="180"/>
    </location>
</feature>
<evidence type="ECO:0000313" key="3">
    <source>
        <dbReference type="Proteomes" id="UP001176941"/>
    </source>
</evidence>
<dbReference type="EMBL" id="OX459956">
    <property type="protein sequence ID" value="CAI9162210.1"/>
    <property type="molecule type" value="Genomic_DNA"/>
</dbReference>
<evidence type="ECO:0000313" key="2">
    <source>
        <dbReference type="EMBL" id="CAI9162210.1"/>
    </source>
</evidence>
<feature type="compositionally biased region" description="Low complexity" evidence="1">
    <location>
        <begin position="213"/>
        <end position="222"/>
    </location>
</feature>
<name>A0ABN8YKY5_RANTA</name>
<organism evidence="2 3">
    <name type="scientific">Rangifer tarandus platyrhynchus</name>
    <name type="common">Svalbard reindeer</name>
    <dbReference type="NCBI Taxonomy" id="3082113"/>
    <lineage>
        <taxon>Eukaryota</taxon>
        <taxon>Metazoa</taxon>
        <taxon>Chordata</taxon>
        <taxon>Craniata</taxon>
        <taxon>Vertebrata</taxon>
        <taxon>Euteleostomi</taxon>
        <taxon>Mammalia</taxon>
        <taxon>Eutheria</taxon>
        <taxon>Laurasiatheria</taxon>
        <taxon>Artiodactyla</taxon>
        <taxon>Ruminantia</taxon>
        <taxon>Pecora</taxon>
        <taxon>Cervidae</taxon>
        <taxon>Odocoileinae</taxon>
        <taxon>Rangifer</taxon>
    </lineage>
</organism>
<reference evidence="2" key="1">
    <citation type="submission" date="2023-04" db="EMBL/GenBank/DDBJ databases">
        <authorList>
            <consortium name="ELIXIR-Norway"/>
        </authorList>
    </citation>
    <scope>NUCLEOTIDE SEQUENCE [LARGE SCALE GENOMIC DNA]</scope>
</reference>
<feature type="compositionally biased region" description="Basic and acidic residues" evidence="1">
    <location>
        <begin position="182"/>
        <end position="195"/>
    </location>
</feature>
<protein>
    <submittedName>
        <fullName evidence="2">Uncharacterized protein</fullName>
    </submittedName>
</protein>
<feature type="compositionally biased region" description="Low complexity" evidence="1">
    <location>
        <begin position="36"/>
        <end position="46"/>
    </location>
</feature>
<proteinExistence type="predicted"/>
<feature type="compositionally biased region" description="Polar residues" evidence="1">
    <location>
        <begin position="1"/>
        <end position="11"/>
    </location>
</feature>
<evidence type="ECO:0000256" key="1">
    <source>
        <dbReference type="SAM" id="MobiDB-lite"/>
    </source>
</evidence>
<keyword evidence="3" id="KW-1185">Reference proteome</keyword>
<feature type="region of interest" description="Disordered" evidence="1">
    <location>
        <begin position="114"/>
        <end position="250"/>
    </location>
</feature>
<dbReference type="Proteomes" id="UP001176941">
    <property type="component" value="Chromosome 20"/>
</dbReference>
<feature type="compositionally biased region" description="Gly residues" evidence="1">
    <location>
        <begin position="47"/>
        <end position="59"/>
    </location>
</feature>
<sequence length="325" mass="33459">MTQGLTGSPSTRRGPGSPCPWGAASDGQCGGWWAAGEPGSVSVTSGVPGGLERGLGGSPPRGTDLEGYAPRAWGGQERLVTPQAAEGWAEGARSTRPAAGACLERTWPARPDLGSGWRLLSSSPHPAPEGQSAARPGGPAVGDEDCASAPQSAVRGPDAGGRRCRSGSSFASASAASGAGPSERKVSVDAPRRAPPEAAGQRHRFGRLRKDSGLAPRGHLAAPAPPHPRALGGAPRRDRTDTPGPRCAAARLPRTRSWPGTAVQLLRRQGAPGALWGPWPCRPASALSSALDKSLGQLRRTLCKVQPKCRELRALRGRWAVGWGS</sequence>
<feature type="region of interest" description="Disordered" evidence="1">
    <location>
        <begin position="1"/>
        <end position="74"/>
    </location>
</feature>